<sequence length="167" mass="18577">MSKPALRFLALGFLISAIVLSGYRSFIYESQSTTKDSVAIETTKPNEEEELLYKEKYEKLLAETEVAELTKENAASSAAVESEEKPVEKPVEKPAKPVVTKATIVVNDGDPGSIAVEQVKNQGIIKDSTEFENFLEQNDYISFIRPGSYELTSEMNYEQIANVLMGR</sequence>
<dbReference type="STRING" id="1073423.SAMN04488700_2023"/>
<dbReference type="AlphaFoldDB" id="A0A1X7NIH7"/>
<dbReference type="EMBL" id="FXBJ01000002">
    <property type="protein sequence ID" value="SMH37632.1"/>
    <property type="molecule type" value="Genomic_DNA"/>
</dbReference>
<evidence type="ECO:0000313" key="2">
    <source>
        <dbReference type="EMBL" id="SMH37632.1"/>
    </source>
</evidence>
<name>A0A1X7NIH7_9LACT</name>
<protein>
    <recommendedName>
        <fullName evidence="4">YceG-like family protein</fullName>
    </recommendedName>
</protein>
<accession>A0A1X7NIH7</accession>
<organism evidence="2 3">
    <name type="scientific">Carnobacterium iners</name>
    <dbReference type="NCBI Taxonomy" id="1073423"/>
    <lineage>
        <taxon>Bacteria</taxon>
        <taxon>Bacillati</taxon>
        <taxon>Bacillota</taxon>
        <taxon>Bacilli</taxon>
        <taxon>Lactobacillales</taxon>
        <taxon>Carnobacteriaceae</taxon>
        <taxon>Carnobacterium</taxon>
    </lineage>
</organism>
<proteinExistence type="predicted"/>
<keyword evidence="3" id="KW-1185">Reference proteome</keyword>
<dbReference type="OrthoDB" id="2166962at2"/>
<feature type="region of interest" description="Disordered" evidence="1">
    <location>
        <begin position="72"/>
        <end position="94"/>
    </location>
</feature>
<dbReference type="RefSeq" id="WP_085560089.1">
    <property type="nucleotide sequence ID" value="NZ_FOAH01000008.1"/>
</dbReference>
<feature type="compositionally biased region" description="Basic and acidic residues" evidence="1">
    <location>
        <begin position="82"/>
        <end position="94"/>
    </location>
</feature>
<evidence type="ECO:0000256" key="1">
    <source>
        <dbReference type="SAM" id="MobiDB-lite"/>
    </source>
</evidence>
<evidence type="ECO:0000313" key="3">
    <source>
        <dbReference type="Proteomes" id="UP000193435"/>
    </source>
</evidence>
<dbReference type="Proteomes" id="UP000193435">
    <property type="component" value="Unassembled WGS sequence"/>
</dbReference>
<gene>
    <name evidence="2" type="ORF">SAMN04488700_2023</name>
</gene>
<dbReference type="Gene3D" id="3.30.1490.480">
    <property type="entry name" value="Endolytic murein transglycosylase"/>
    <property type="match status" value="1"/>
</dbReference>
<reference evidence="2 3" key="1">
    <citation type="submission" date="2017-04" db="EMBL/GenBank/DDBJ databases">
        <authorList>
            <person name="Afonso C.L."/>
            <person name="Miller P.J."/>
            <person name="Scott M.A."/>
            <person name="Spackman E."/>
            <person name="Goraichik I."/>
            <person name="Dimitrov K.M."/>
            <person name="Suarez D.L."/>
            <person name="Swayne D.E."/>
        </authorList>
    </citation>
    <scope>NUCLEOTIDE SEQUENCE [LARGE SCALE GENOMIC DNA]</scope>
    <source>
        <strain evidence="2 3">LMG26642</strain>
    </source>
</reference>
<evidence type="ECO:0008006" key="4">
    <source>
        <dbReference type="Google" id="ProtNLM"/>
    </source>
</evidence>